<evidence type="ECO:0000313" key="1">
    <source>
        <dbReference type="EMBL" id="GEP09851.1"/>
    </source>
</evidence>
<gene>
    <name evidence="1" type="ORF">MGN01_16960</name>
</gene>
<dbReference type="AlphaFoldDB" id="A0A512JIS4"/>
<reference evidence="1 2" key="1">
    <citation type="submission" date="2019-07" db="EMBL/GenBank/DDBJ databases">
        <title>Whole genome shotgun sequence of Methylobacterium gnaphalii NBRC 107716.</title>
        <authorList>
            <person name="Hosoyama A."/>
            <person name="Uohara A."/>
            <person name="Ohji S."/>
            <person name="Ichikawa N."/>
        </authorList>
    </citation>
    <scope>NUCLEOTIDE SEQUENCE [LARGE SCALE GENOMIC DNA]</scope>
    <source>
        <strain evidence="1 2">NBRC 107716</strain>
    </source>
</reference>
<organism evidence="1 2">
    <name type="scientific">Methylobacterium gnaphalii</name>
    <dbReference type="NCBI Taxonomy" id="1010610"/>
    <lineage>
        <taxon>Bacteria</taxon>
        <taxon>Pseudomonadati</taxon>
        <taxon>Pseudomonadota</taxon>
        <taxon>Alphaproteobacteria</taxon>
        <taxon>Hyphomicrobiales</taxon>
        <taxon>Methylobacteriaceae</taxon>
        <taxon>Methylobacterium</taxon>
    </lineage>
</organism>
<dbReference type="GO" id="GO:0006281">
    <property type="term" value="P:DNA repair"/>
    <property type="evidence" value="ECO:0007669"/>
    <property type="project" value="InterPro"/>
</dbReference>
<protein>
    <submittedName>
        <fullName evidence="1">Uncharacterized protein</fullName>
    </submittedName>
</protein>
<dbReference type="SUPFAM" id="SSF103084">
    <property type="entry name" value="Holliday junction resolvase RusA"/>
    <property type="match status" value="1"/>
</dbReference>
<dbReference type="Pfam" id="PF05866">
    <property type="entry name" value="RusA"/>
    <property type="match status" value="1"/>
</dbReference>
<name>A0A512JIS4_9HYPH</name>
<accession>A0A512JIS4</accession>
<sequence length="126" mass="14049">MPFARAGARGAMRFTPKRQRDFMALAKLAAHQAMGNRPPLEGPVELCVEAVFLYPKGWSTKKRAAHTWKLSRPDLSNIEKLVEDSLNEIVFLDDSQVVRRGPGCCKRYGDRAETHITVRSLGGPAE</sequence>
<dbReference type="GO" id="GO:0006310">
    <property type="term" value="P:DNA recombination"/>
    <property type="evidence" value="ECO:0007669"/>
    <property type="project" value="InterPro"/>
</dbReference>
<dbReference type="Proteomes" id="UP000321750">
    <property type="component" value="Unassembled WGS sequence"/>
</dbReference>
<comment type="caution">
    <text evidence="1">The sequence shown here is derived from an EMBL/GenBank/DDBJ whole genome shotgun (WGS) entry which is preliminary data.</text>
</comment>
<evidence type="ECO:0000313" key="2">
    <source>
        <dbReference type="Proteomes" id="UP000321750"/>
    </source>
</evidence>
<keyword evidence="2" id="KW-1185">Reference proteome</keyword>
<proteinExistence type="predicted"/>
<dbReference type="EMBL" id="BJZV01000007">
    <property type="protein sequence ID" value="GEP09851.1"/>
    <property type="molecule type" value="Genomic_DNA"/>
</dbReference>
<dbReference type="GO" id="GO:0000287">
    <property type="term" value="F:magnesium ion binding"/>
    <property type="evidence" value="ECO:0007669"/>
    <property type="project" value="InterPro"/>
</dbReference>
<dbReference type="InterPro" id="IPR008822">
    <property type="entry name" value="Endonuclease_RusA-like"/>
</dbReference>
<dbReference type="RefSeq" id="WP_170245899.1">
    <property type="nucleotide sequence ID" value="NZ_BJZV01000007.1"/>
</dbReference>
<dbReference type="Gene3D" id="3.30.1330.70">
    <property type="entry name" value="Holliday junction resolvase RusA"/>
    <property type="match status" value="1"/>
</dbReference>
<dbReference type="InterPro" id="IPR036614">
    <property type="entry name" value="RusA-like_sf"/>
</dbReference>